<sequence length="362" mass="42071">MSCSSSSIQSVKPECIIDSTSWNFRPIPFDSPNIRSPEFLSVKARNETKKEGQVGYDRSFDAQNMMKGEWNNGHFTYISIPFSFASPMKGAYIYLTSVCHLTFTFTSIKGDKTSKKYDFAEFIGKHWYFLPVDLPDVVLCEITGKGSDKEYFRIETLIFFREETPEEILARVAKEKLWTEAEVVKPEFIWEGEKRSDGRKPVPIPRDDPMVINPSLSIVKCKDDTYSKESRWYDRSFNAQKMLKGEDFVYLSHLSIPFPPSYSSMKGAYICVDIFNSSPALLFTFTLSDGKKTSKKYEFPKPKYRFAWYFLPIFLLNVLLCEIEGKGTWRCKNCPYFYIFSLVFTKSEEYLISEQLSLLPWK</sequence>
<evidence type="ECO:0000313" key="2">
    <source>
        <dbReference type="Proteomes" id="UP001057375"/>
    </source>
</evidence>
<name>A0ABQ5KZ63_9EUKA</name>
<comment type="caution">
    <text evidence="1">The sequence shown here is derived from an EMBL/GenBank/DDBJ whole genome shotgun (WGS) entry which is preliminary data.</text>
</comment>
<evidence type="ECO:0000313" key="1">
    <source>
        <dbReference type="EMBL" id="GKT36759.1"/>
    </source>
</evidence>
<dbReference type="Proteomes" id="UP001057375">
    <property type="component" value="Unassembled WGS sequence"/>
</dbReference>
<accession>A0ABQ5KZ63</accession>
<gene>
    <name evidence="1" type="ORF">ADUPG1_009665</name>
</gene>
<proteinExistence type="predicted"/>
<reference evidence="1" key="1">
    <citation type="submission" date="2022-03" db="EMBL/GenBank/DDBJ databases">
        <title>Draft genome sequence of Aduncisulcus paluster, a free-living microaerophilic Fornicata.</title>
        <authorList>
            <person name="Yuyama I."/>
            <person name="Kume K."/>
            <person name="Tamura T."/>
            <person name="Inagaki Y."/>
            <person name="Hashimoto T."/>
        </authorList>
    </citation>
    <scope>NUCLEOTIDE SEQUENCE</scope>
    <source>
        <strain evidence="1">NY0171</strain>
    </source>
</reference>
<protein>
    <submittedName>
        <fullName evidence="1">Uncharacterized protein</fullName>
    </submittedName>
</protein>
<keyword evidence="2" id="KW-1185">Reference proteome</keyword>
<organism evidence="1 2">
    <name type="scientific">Aduncisulcus paluster</name>
    <dbReference type="NCBI Taxonomy" id="2918883"/>
    <lineage>
        <taxon>Eukaryota</taxon>
        <taxon>Metamonada</taxon>
        <taxon>Carpediemonas-like organisms</taxon>
        <taxon>Aduncisulcus</taxon>
    </lineage>
</organism>
<dbReference type="EMBL" id="BQXS01011296">
    <property type="protein sequence ID" value="GKT36759.1"/>
    <property type="molecule type" value="Genomic_DNA"/>
</dbReference>